<dbReference type="InterPro" id="IPR003761">
    <property type="entry name" value="Exonuc_VII_S"/>
</dbReference>
<dbReference type="NCBIfam" id="NF002140">
    <property type="entry name" value="PRK00977.1-4"/>
    <property type="match status" value="1"/>
</dbReference>
<evidence type="ECO:0000256" key="3">
    <source>
        <dbReference type="ARBA" id="ARBA00022801"/>
    </source>
</evidence>
<dbReference type="SUPFAM" id="SSF116842">
    <property type="entry name" value="XseB-like"/>
    <property type="match status" value="1"/>
</dbReference>
<dbReference type="GO" id="GO:0008855">
    <property type="term" value="F:exodeoxyribonuclease VII activity"/>
    <property type="evidence" value="ECO:0007669"/>
    <property type="project" value="UniProtKB-EC"/>
</dbReference>
<keyword evidence="1" id="KW-0963">Cytoplasm</keyword>
<dbReference type="EC" id="3.1.11.6" evidence="5"/>
<dbReference type="GO" id="GO:0009318">
    <property type="term" value="C:exodeoxyribonuclease VII complex"/>
    <property type="evidence" value="ECO:0007669"/>
    <property type="project" value="InterPro"/>
</dbReference>
<gene>
    <name evidence="5" type="ORF">MNBD_DELTA03-532</name>
</gene>
<protein>
    <submittedName>
        <fullName evidence="5">Exodeoxyribonuclease VII small subunit</fullName>
        <ecNumber evidence="5">3.1.11.6</ecNumber>
    </submittedName>
</protein>
<dbReference type="Pfam" id="PF02609">
    <property type="entry name" value="Exonuc_VII_S"/>
    <property type="match status" value="1"/>
</dbReference>
<keyword evidence="3 5" id="KW-0378">Hydrolase</keyword>
<sequence length="75" mass="8398">MAKKSFESSLNTLEEITRALEGGELSLDESLKKFDEGIKLAELCNKKLDEAQAKIDILLNKNDSIIAEPFNSQRD</sequence>
<proteinExistence type="inferred from homology"/>
<reference evidence="5" key="1">
    <citation type="submission" date="2018-06" db="EMBL/GenBank/DDBJ databases">
        <authorList>
            <person name="Zhirakovskaya E."/>
        </authorList>
    </citation>
    <scope>NUCLEOTIDE SEQUENCE</scope>
</reference>
<evidence type="ECO:0000313" key="5">
    <source>
        <dbReference type="EMBL" id="VAW40482.1"/>
    </source>
</evidence>
<evidence type="ECO:0000256" key="1">
    <source>
        <dbReference type="ARBA" id="ARBA00022490"/>
    </source>
</evidence>
<dbReference type="PANTHER" id="PTHR34137">
    <property type="entry name" value="EXODEOXYRIBONUCLEASE 7 SMALL SUBUNIT"/>
    <property type="match status" value="1"/>
</dbReference>
<feature type="coiled-coil region" evidence="4">
    <location>
        <begin position="41"/>
        <end position="68"/>
    </location>
</feature>
<organism evidence="5">
    <name type="scientific">hydrothermal vent metagenome</name>
    <dbReference type="NCBI Taxonomy" id="652676"/>
    <lineage>
        <taxon>unclassified sequences</taxon>
        <taxon>metagenomes</taxon>
        <taxon>ecological metagenomes</taxon>
    </lineage>
</organism>
<evidence type="ECO:0000256" key="2">
    <source>
        <dbReference type="ARBA" id="ARBA00022722"/>
    </source>
</evidence>
<keyword evidence="2" id="KW-0540">Nuclease</keyword>
<accession>A0A3B0VN18</accession>
<dbReference type="NCBIfam" id="TIGR01280">
    <property type="entry name" value="xseB"/>
    <property type="match status" value="1"/>
</dbReference>
<keyword evidence="4" id="KW-0175">Coiled coil</keyword>
<dbReference type="GO" id="GO:0006308">
    <property type="term" value="P:DNA catabolic process"/>
    <property type="evidence" value="ECO:0007669"/>
    <property type="project" value="InterPro"/>
</dbReference>
<dbReference type="PANTHER" id="PTHR34137:SF1">
    <property type="entry name" value="EXODEOXYRIBONUCLEASE 7 SMALL SUBUNIT"/>
    <property type="match status" value="1"/>
</dbReference>
<dbReference type="PIRSF" id="PIRSF006488">
    <property type="entry name" value="Exonuc_VII_S"/>
    <property type="match status" value="1"/>
</dbReference>
<dbReference type="EMBL" id="UOEX01000334">
    <property type="protein sequence ID" value="VAW40482.1"/>
    <property type="molecule type" value="Genomic_DNA"/>
</dbReference>
<evidence type="ECO:0000256" key="4">
    <source>
        <dbReference type="SAM" id="Coils"/>
    </source>
</evidence>
<name>A0A3B0VN18_9ZZZZ</name>
<dbReference type="Gene3D" id="1.10.287.1040">
    <property type="entry name" value="Exonuclease VII, small subunit"/>
    <property type="match status" value="1"/>
</dbReference>
<dbReference type="HAMAP" id="MF_00337">
    <property type="entry name" value="Exonuc_7_S"/>
    <property type="match status" value="1"/>
</dbReference>
<dbReference type="GO" id="GO:0005829">
    <property type="term" value="C:cytosol"/>
    <property type="evidence" value="ECO:0007669"/>
    <property type="project" value="TreeGrafter"/>
</dbReference>
<dbReference type="AlphaFoldDB" id="A0A3B0VN18"/>
<dbReference type="InterPro" id="IPR037004">
    <property type="entry name" value="Exonuc_VII_ssu_sf"/>
</dbReference>